<name>A0A318YPG8_ASPNB</name>
<evidence type="ECO:0000259" key="2">
    <source>
        <dbReference type="Pfam" id="PF13391"/>
    </source>
</evidence>
<protein>
    <recommendedName>
        <fullName evidence="2">HNH nuclease domain-containing protein</fullName>
    </recommendedName>
</protein>
<reference evidence="3" key="1">
    <citation type="submission" date="2016-12" db="EMBL/GenBank/DDBJ databases">
        <title>The genomes of Aspergillus section Nigri reveals drivers in fungal speciation.</title>
        <authorList>
            <consortium name="DOE Joint Genome Institute"/>
            <person name="Vesth T.C."/>
            <person name="Nybo J."/>
            <person name="Theobald S."/>
            <person name="Brandl J."/>
            <person name="Frisvad J.C."/>
            <person name="Nielsen K.F."/>
            <person name="Lyhne E.K."/>
            <person name="Kogle M.E."/>
            <person name="Kuo A."/>
            <person name="Riley R."/>
            <person name="Clum A."/>
            <person name="Nolan M."/>
            <person name="Lipzen A."/>
            <person name="Salamov A."/>
            <person name="Henrissat B."/>
            <person name="Wiebenga A."/>
            <person name="De Vries R.P."/>
            <person name="Grigoriev I.V."/>
            <person name="Mortensen U.H."/>
            <person name="Andersen M.R."/>
            <person name="Baker S.E."/>
        </authorList>
    </citation>
    <scope>NUCLEOTIDE SEQUENCE [LARGE SCALE GENOMIC DNA]</scope>
    <source>
        <strain evidence="3">CBS 115656</strain>
    </source>
</reference>
<sequence length="432" mass="47674">MASIEAEFTEERAMLIQRLIKSTKVHSVDKANHAFIWLSDMEVLRGMVRHAESGTYSANQVALSIRAGPHVVKQLKSWLARRTSKSDTDEAADVEPATPSTPSTPIPATGESPQSSPTTPSKRKTSKSESPSPTKIPRLTNPGLQRSKTAKDIAKARDNGRCVVTQMGEPVQICHIYHHSMGKKTEGERDEFWGLLLAFWPVDKIEQWKNDIFGPKGTEIPQNLLCLSNIVHDLWSKARLAFEPVEITADGTSLTIRFWWLPGTKLYGRVALCDPPSLPASLKASPLNAKLWNCETDAPIYSGETIVLTTTDPVAMPLPSFELLHMQWMLTRVAALCGAADVSDEDLEDEDFWSGDEIASPIPEALPPTLAESSLSQLPERPRRSKLPRSFDRQATSGENRPPTHYPRVSSKVRELAATDDTSDVPSGHLSD</sequence>
<dbReference type="GeneID" id="37129170"/>
<dbReference type="OrthoDB" id="5416097at2759"/>
<dbReference type="Proteomes" id="UP000247647">
    <property type="component" value="Unassembled WGS sequence"/>
</dbReference>
<evidence type="ECO:0000313" key="3">
    <source>
        <dbReference type="EMBL" id="PYH34633.1"/>
    </source>
</evidence>
<dbReference type="InterPro" id="IPR003615">
    <property type="entry name" value="HNH_nuc"/>
</dbReference>
<organism evidence="3 4">
    <name type="scientific">Aspergillus neoniger (strain CBS 115656)</name>
    <dbReference type="NCBI Taxonomy" id="1448310"/>
    <lineage>
        <taxon>Eukaryota</taxon>
        <taxon>Fungi</taxon>
        <taxon>Dikarya</taxon>
        <taxon>Ascomycota</taxon>
        <taxon>Pezizomycotina</taxon>
        <taxon>Eurotiomycetes</taxon>
        <taxon>Eurotiomycetidae</taxon>
        <taxon>Eurotiales</taxon>
        <taxon>Aspergillaceae</taxon>
        <taxon>Aspergillus</taxon>
        <taxon>Aspergillus subgen. Circumdati</taxon>
    </lineage>
</organism>
<dbReference type="EMBL" id="KZ821459">
    <property type="protein sequence ID" value="PYH34633.1"/>
    <property type="molecule type" value="Genomic_DNA"/>
</dbReference>
<feature type="domain" description="HNH nuclease" evidence="2">
    <location>
        <begin position="162"/>
        <end position="243"/>
    </location>
</feature>
<evidence type="ECO:0000313" key="4">
    <source>
        <dbReference type="Proteomes" id="UP000247647"/>
    </source>
</evidence>
<dbReference type="AlphaFoldDB" id="A0A318YPG8"/>
<evidence type="ECO:0000256" key="1">
    <source>
        <dbReference type="SAM" id="MobiDB-lite"/>
    </source>
</evidence>
<feature type="region of interest" description="Disordered" evidence="1">
    <location>
        <begin position="357"/>
        <end position="432"/>
    </location>
</feature>
<proteinExistence type="predicted"/>
<gene>
    <name evidence="3" type="ORF">BO87DRAFT_415887</name>
</gene>
<dbReference type="Pfam" id="PF13391">
    <property type="entry name" value="HNH_2"/>
    <property type="match status" value="1"/>
</dbReference>
<keyword evidence="4" id="KW-1185">Reference proteome</keyword>
<accession>A0A318YPG8</accession>
<dbReference type="RefSeq" id="XP_025480111.1">
    <property type="nucleotide sequence ID" value="XM_025626714.1"/>
</dbReference>
<feature type="region of interest" description="Disordered" evidence="1">
    <location>
        <begin position="81"/>
        <end position="154"/>
    </location>
</feature>
<feature type="compositionally biased region" description="Low complexity" evidence="1">
    <location>
        <begin position="96"/>
        <end position="120"/>
    </location>
</feature>
<feature type="compositionally biased region" description="Low complexity" evidence="1">
    <location>
        <begin position="128"/>
        <end position="137"/>
    </location>
</feature>